<protein>
    <submittedName>
        <fullName evidence="1">Uncharacterized protein</fullName>
    </submittedName>
</protein>
<feature type="non-terminal residue" evidence="1">
    <location>
        <position position="1"/>
    </location>
</feature>
<dbReference type="EMBL" id="BARS01006462">
    <property type="protein sequence ID" value="GAF69034.1"/>
    <property type="molecule type" value="Genomic_DNA"/>
</dbReference>
<comment type="caution">
    <text evidence="1">The sequence shown here is derived from an EMBL/GenBank/DDBJ whole genome shotgun (WGS) entry which is preliminary data.</text>
</comment>
<dbReference type="AlphaFoldDB" id="X0RJN3"/>
<accession>X0RJN3</accession>
<reference evidence="1" key="1">
    <citation type="journal article" date="2014" name="Front. Microbiol.">
        <title>High frequency of phylogenetically diverse reductive dehalogenase-homologous genes in deep subseafloor sedimentary metagenomes.</title>
        <authorList>
            <person name="Kawai M."/>
            <person name="Futagami T."/>
            <person name="Toyoda A."/>
            <person name="Takaki Y."/>
            <person name="Nishi S."/>
            <person name="Hori S."/>
            <person name="Arai W."/>
            <person name="Tsubouchi T."/>
            <person name="Morono Y."/>
            <person name="Uchiyama I."/>
            <person name="Ito T."/>
            <person name="Fujiyama A."/>
            <person name="Inagaki F."/>
            <person name="Takami H."/>
        </authorList>
    </citation>
    <scope>NUCLEOTIDE SEQUENCE</scope>
    <source>
        <strain evidence="1">Expedition CK06-06</strain>
    </source>
</reference>
<gene>
    <name evidence="1" type="ORF">S01H1_12576</name>
</gene>
<proteinExistence type="predicted"/>
<organism evidence="1">
    <name type="scientific">marine sediment metagenome</name>
    <dbReference type="NCBI Taxonomy" id="412755"/>
    <lineage>
        <taxon>unclassified sequences</taxon>
        <taxon>metagenomes</taxon>
        <taxon>ecological metagenomes</taxon>
    </lineage>
</organism>
<sequence length="30" mass="3336">KVLGLNRAAAGISKKHRLLDLEKTIIINSY</sequence>
<name>X0RJN3_9ZZZZ</name>
<evidence type="ECO:0000313" key="1">
    <source>
        <dbReference type="EMBL" id="GAF69034.1"/>
    </source>
</evidence>